<sequence>MSKNEDRLQYIRDFYAAQKVVIEIPEQVIETYKGRQVHRFNGSRMNYKFTDGHSEIDRKDLHKFLEMYPNLIVKETK</sequence>
<name>A0AAN2TQH5_9BACI</name>
<protein>
    <submittedName>
        <fullName evidence="1">Uncharacterized protein</fullName>
    </submittedName>
</protein>
<dbReference type="AlphaFoldDB" id="A0AAN2TQH5"/>
<reference evidence="1 2" key="1">
    <citation type="journal article" date="2014" name="Genome Announc.">
        <title>Genome Sequence of Bacillus simplex Strain P558, Isolated from a Human Fecal Sample.</title>
        <authorList>
            <person name="Croce O."/>
            <person name="Hugon P."/>
            <person name="Lagier J.C."/>
            <person name="Bibi F."/>
            <person name="Robert C."/>
            <person name="Azhar E.I."/>
            <person name="Raoult D."/>
            <person name="Fournier P.E."/>
        </authorList>
    </citation>
    <scope>NUCLEOTIDE SEQUENCE [LARGE SCALE GENOMIC DNA]</scope>
    <source>
        <strain evidence="1 2">P558</strain>
    </source>
</reference>
<keyword evidence="2" id="KW-1185">Reference proteome</keyword>
<dbReference type="EMBL" id="CCXW01000001">
    <property type="protein sequence ID" value="CEG30038.1"/>
    <property type="molecule type" value="Genomic_DNA"/>
</dbReference>
<dbReference type="RefSeq" id="WP_072272196.1">
    <property type="nucleotide sequence ID" value="NZ_CCXW01000001.1"/>
</dbReference>
<gene>
    <name evidence="1" type="ORF">BN1180_00133</name>
</gene>
<comment type="caution">
    <text evidence="1">The sequence shown here is derived from an EMBL/GenBank/DDBJ whole genome shotgun (WGS) entry which is preliminary data.</text>
</comment>
<evidence type="ECO:0000313" key="2">
    <source>
        <dbReference type="Proteomes" id="UP000182110"/>
    </source>
</evidence>
<dbReference type="Proteomes" id="UP000182110">
    <property type="component" value="Unassembled WGS sequence"/>
</dbReference>
<evidence type="ECO:0000313" key="1">
    <source>
        <dbReference type="EMBL" id="CEG30038.1"/>
    </source>
</evidence>
<accession>A0AAN2TQH5</accession>
<organism evidence="1 2">
    <name type="scientific">Peribacillus simplex</name>
    <dbReference type="NCBI Taxonomy" id="1478"/>
    <lineage>
        <taxon>Bacteria</taxon>
        <taxon>Bacillati</taxon>
        <taxon>Bacillota</taxon>
        <taxon>Bacilli</taxon>
        <taxon>Bacillales</taxon>
        <taxon>Bacillaceae</taxon>
        <taxon>Peribacillus</taxon>
    </lineage>
</organism>
<proteinExistence type="predicted"/>